<dbReference type="Proteomes" id="UP000314294">
    <property type="component" value="Unassembled WGS sequence"/>
</dbReference>
<organism evidence="2 3">
    <name type="scientific">Liparis tanakae</name>
    <name type="common">Tanaka's snailfish</name>
    <dbReference type="NCBI Taxonomy" id="230148"/>
    <lineage>
        <taxon>Eukaryota</taxon>
        <taxon>Metazoa</taxon>
        <taxon>Chordata</taxon>
        <taxon>Craniata</taxon>
        <taxon>Vertebrata</taxon>
        <taxon>Euteleostomi</taxon>
        <taxon>Actinopterygii</taxon>
        <taxon>Neopterygii</taxon>
        <taxon>Teleostei</taxon>
        <taxon>Neoteleostei</taxon>
        <taxon>Acanthomorphata</taxon>
        <taxon>Eupercaria</taxon>
        <taxon>Perciformes</taxon>
        <taxon>Cottioidei</taxon>
        <taxon>Cottales</taxon>
        <taxon>Liparidae</taxon>
        <taxon>Liparis</taxon>
    </lineage>
</organism>
<name>A0A4Z2GQJ4_9TELE</name>
<protein>
    <submittedName>
        <fullName evidence="2">Catenin delta-2</fullName>
    </submittedName>
</protein>
<reference evidence="2 3" key="1">
    <citation type="submission" date="2019-03" db="EMBL/GenBank/DDBJ databases">
        <title>First draft genome of Liparis tanakae, snailfish: a comprehensive survey of snailfish specific genes.</title>
        <authorList>
            <person name="Kim W."/>
            <person name="Song I."/>
            <person name="Jeong J.-H."/>
            <person name="Kim D."/>
            <person name="Kim S."/>
            <person name="Ryu S."/>
            <person name="Song J.Y."/>
            <person name="Lee S.K."/>
        </authorList>
    </citation>
    <scope>NUCLEOTIDE SEQUENCE [LARGE SCALE GENOMIC DNA]</scope>
    <source>
        <tissue evidence="2">Muscle</tissue>
    </source>
</reference>
<evidence type="ECO:0000313" key="2">
    <source>
        <dbReference type="EMBL" id="TNN55736.1"/>
    </source>
</evidence>
<proteinExistence type="predicted"/>
<sequence length="134" mass="14338">MRTPRDLYPVINVTSSRAAAHLVGMDSPSQSQRDSFAQQAHGSAFHMPSEVGSAPAGPPMYYSCATLPAQRVSSPLHTVGSPPKLQRLGSASSDMPSYATLQRVSSPKQSPGRLARSYRLVRHARFSNGLVATC</sequence>
<keyword evidence="3" id="KW-1185">Reference proteome</keyword>
<dbReference type="EMBL" id="SRLO01000447">
    <property type="protein sequence ID" value="TNN55736.1"/>
    <property type="molecule type" value="Genomic_DNA"/>
</dbReference>
<comment type="caution">
    <text evidence="2">The sequence shown here is derived from an EMBL/GenBank/DDBJ whole genome shotgun (WGS) entry which is preliminary data.</text>
</comment>
<dbReference type="OrthoDB" id="3245100at2759"/>
<evidence type="ECO:0000313" key="3">
    <source>
        <dbReference type="Proteomes" id="UP000314294"/>
    </source>
</evidence>
<evidence type="ECO:0000256" key="1">
    <source>
        <dbReference type="SAM" id="MobiDB-lite"/>
    </source>
</evidence>
<accession>A0A4Z2GQJ4</accession>
<gene>
    <name evidence="2" type="primary">Ctnnd2_0</name>
    <name evidence="2" type="ORF">EYF80_034036</name>
</gene>
<dbReference type="AlphaFoldDB" id="A0A4Z2GQJ4"/>
<feature type="region of interest" description="Disordered" evidence="1">
    <location>
        <begin position="26"/>
        <end position="51"/>
    </location>
</feature>
<feature type="compositionally biased region" description="Polar residues" evidence="1">
    <location>
        <begin position="27"/>
        <end position="41"/>
    </location>
</feature>